<evidence type="ECO:0000313" key="6">
    <source>
        <dbReference type="Proteomes" id="UP000004210"/>
    </source>
</evidence>
<dbReference type="Proteomes" id="UP000004210">
    <property type="component" value="Unassembled WGS sequence"/>
</dbReference>
<dbReference type="InterPro" id="IPR052359">
    <property type="entry name" value="HTH-type_reg/antitoxin"/>
</dbReference>
<comment type="caution">
    <text evidence="5">The sequence shown here is derived from an EMBL/GenBank/DDBJ whole genome shotgun (WGS) entry which is preliminary data.</text>
</comment>
<dbReference type="PANTHER" id="PTHR36511">
    <property type="entry name" value="MERR FAMILY BACTERIAL REGULATORY PROTEIN"/>
    <property type="match status" value="1"/>
</dbReference>
<organism evidence="5 6">
    <name type="scientific">Rhodanobacter fulvus Jip2</name>
    <dbReference type="NCBI Taxonomy" id="1163408"/>
    <lineage>
        <taxon>Bacteria</taxon>
        <taxon>Pseudomonadati</taxon>
        <taxon>Pseudomonadota</taxon>
        <taxon>Gammaproteobacteria</taxon>
        <taxon>Lysobacterales</taxon>
        <taxon>Rhodanobacteraceae</taxon>
        <taxon>Rhodanobacter</taxon>
    </lineage>
</organism>
<evidence type="ECO:0000256" key="1">
    <source>
        <dbReference type="ARBA" id="ARBA00023015"/>
    </source>
</evidence>
<feature type="domain" description="HTH cro/C1-type" evidence="4">
    <location>
        <begin position="22"/>
        <end position="75"/>
    </location>
</feature>
<reference evidence="5 6" key="1">
    <citation type="journal article" date="2012" name="J. Bacteriol.">
        <title>Genome sequences for six rhodanobacter strains, isolated from soils and the terrestrial subsurface, with variable denitrification capabilities.</title>
        <authorList>
            <person name="Kostka J.E."/>
            <person name="Green S.J."/>
            <person name="Rishishwar L."/>
            <person name="Prakash O."/>
            <person name="Katz L.S."/>
            <person name="Marino-Ramirez L."/>
            <person name="Jordan I.K."/>
            <person name="Munk C."/>
            <person name="Ivanova N."/>
            <person name="Mikhailova N."/>
            <person name="Watson D.B."/>
            <person name="Brown S.D."/>
            <person name="Palumbo A.V."/>
            <person name="Brooks S.C."/>
        </authorList>
    </citation>
    <scope>NUCLEOTIDE SEQUENCE [LARGE SCALE GENOMIC DNA]</scope>
    <source>
        <strain evidence="6">Jip2T</strain>
    </source>
</reference>
<dbReference type="PROSITE" id="PS50943">
    <property type="entry name" value="HTH_CROC1"/>
    <property type="match status" value="1"/>
</dbReference>
<keyword evidence="6" id="KW-1185">Reference proteome</keyword>
<evidence type="ECO:0000313" key="5">
    <source>
        <dbReference type="EMBL" id="EIL90620.1"/>
    </source>
</evidence>
<dbReference type="GO" id="GO:0003677">
    <property type="term" value="F:DNA binding"/>
    <property type="evidence" value="ECO:0007669"/>
    <property type="project" value="UniProtKB-KW"/>
</dbReference>
<dbReference type="RefSeq" id="WP_007080652.1">
    <property type="nucleotide sequence ID" value="NZ_AJXU01000027.1"/>
</dbReference>
<keyword evidence="2" id="KW-0238">DNA-binding</keyword>
<evidence type="ECO:0000259" key="4">
    <source>
        <dbReference type="PROSITE" id="PS50943"/>
    </source>
</evidence>
<proteinExistence type="predicted"/>
<keyword evidence="3" id="KW-0804">Transcription</keyword>
<dbReference type="eggNOG" id="COG2944">
    <property type="taxonomic scope" value="Bacteria"/>
</dbReference>
<dbReference type="InterPro" id="IPR010982">
    <property type="entry name" value="Lambda_DNA-bd_dom_sf"/>
</dbReference>
<dbReference type="Gene3D" id="1.10.260.40">
    <property type="entry name" value="lambda repressor-like DNA-binding domains"/>
    <property type="match status" value="1"/>
</dbReference>
<dbReference type="AlphaFoldDB" id="I4VTS9"/>
<dbReference type="STRING" id="1163408.UU9_05059"/>
<dbReference type="EMBL" id="AJXU01000027">
    <property type="protein sequence ID" value="EIL90620.1"/>
    <property type="molecule type" value="Genomic_DNA"/>
</dbReference>
<keyword evidence="1" id="KW-0805">Transcription regulation</keyword>
<protein>
    <submittedName>
        <fullName evidence="5">Transcriptional regulator protein</fullName>
    </submittedName>
</protein>
<dbReference type="InterPro" id="IPR001387">
    <property type="entry name" value="Cro/C1-type_HTH"/>
</dbReference>
<dbReference type="PANTHER" id="PTHR36511:SF4">
    <property type="entry name" value="ANTITOXIN MQSA"/>
    <property type="match status" value="1"/>
</dbReference>
<dbReference type="OrthoDB" id="9799384at2"/>
<gene>
    <name evidence="5" type="ORF">UU9_05059</name>
</gene>
<accession>I4VTS9</accession>
<sequence length="82" mass="8932">MDEIVHGVREPSREFPIDAIGVTNIRKATGLSQAKCAMLIDVQVATLRSWEQRRHEPTGPAKALLRAIGKDPENMLQALAGG</sequence>
<name>I4VTS9_9GAMM</name>
<evidence type="ECO:0000256" key="3">
    <source>
        <dbReference type="ARBA" id="ARBA00023163"/>
    </source>
</evidence>
<dbReference type="CDD" id="cd00093">
    <property type="entry name" value="HTH_XRE"/>
    <property type="match status" value="1"/>
</dbReference>
<evidence type="ECO:0000256" key="2">
    <source>
        <dbReference type="ARBA" id="ARBA00023125"/>
    </source>
</evidence>
<dbReference type="SUPFAM" id="SSF47413">
    <property type="entry name" value="lambda repressor-like DNA-binding domains"/>
    <property type="match status" value="1"/>
</dbReference>